<evidence type="ECO:0000259" key="1">
    <source>
        <dbReference type="Pfam" id="PF13586"/>
    </source>
</evidence>
<dbReference type="Pfam" id="PF13586">
    <property type="entry name" value="DDE_Tnp_1_2"/>
    <property type="match status" value="1"/>
</dbReference>
<dbReference type="Proteomes" id="UP000033607">
    <property type="component" value="Unassembled WGS sequence"/>
</dbReference>
<evidence type="ECO:0000313" key="2">
    <source>
        <dbReference type="EMBL" id="KKD35192.1"/>
    </source>
</evidence>
<dbReference type="AlphaFoldDB" id="A0A0F5Y999"/>
<dbReference type="PATRIC" id="fig|1637645.4.peg.6888"/>
<dbReference type="PANTHER" id="PTHR30007">
    <property type="entry name" value="PHP DOMAIN PROTEIN"/>
    <property type="match status" value="1"/>
</dbReference>
<feature type="domain" description="Transposase DDE" evidence="1">
    <location>
        <begin position="2"/>
        <end position="85"/>
    </location>
</feature>
<evidence type="ECO:0000313" key="3">
    <source>
        <dbReference type="Proteomes" id="UP000033607"/>
    </source>
</evidence>
<name>A0A0F5Y999_9CYAN</name>
<comment type="caution">
    <text evidence="2">The sequence shown here is derived from an EMBL/GenBank/DDBJ whole genome shotgun (WGS) entry which is preliminary data.</text>
</comment>
<sequence length="86" mass="10168">MADKAYDADQPVLHRLERQGKTAVIPPKRNRTHPREYDKHLYKARHLIENFFAKLKQYRAIATRYDKLAQNFQGAIYLAATVIWLN</sequence>
<gene>
    <name evidence="2" type="ORF">WN50_26655</name>
</gene>
<protein>
    <submittedName>
        <fullName evidence="2">Transposase</fullName>
    </submittedName>
</protein>
<dbReference type="EMBL" id="LATL02000352">
    <property type="protein sequence ID" value="KKD35192.1"/>
    <property type="molecule type" value="Genomic_DNA"/>
</dbReference>
<dbReference type="InterPro" id="IPR025668">
    <property type="entry name" value="Tnp_DDE_dom"/>
</dbReference>
<reference evidence="2 3" key="1">
    <citation type="submission" date="2015-06" db="EMBL/GenBank/DDBJ databases">
        <title>Draft genome assembly of filamentous brackish cyanobacterium Limnoraphis robusta strain CS-951.</title>
        <authorList>
            <person name="Willis A."/>
            <person name="Parks M."/>
            <person name="Burford M.A."/>
        </authorList>
    </citation>
    <scope>NUCLEOTIDE SEQUENCE [LARGE SCALE GENOMIC DNA]</scope>
    <source>
        <strain evidence="2 3">CS-951</strain>
    </source>
</reference>
<dbReference type="OrthoDB" id="467750at2"/>
<accession>A0A0F5Y999</accession>
<proteinExistence type="predicted"/>
<dbReference type="PANTHER" id="PTHR30007:SF1">
    <property type="entry name" value="BLR1914 PROTEIN"/>
    <property type="match status" value="1"/>
</dbReference>
<organism evidence="2 3">
    <name type="scientific">Limnoraphis robusta CS-951</name>
    <dbReference type="NCBI Taxonomy" id="1637645"/>
    <lineage>
        <taxon>Bacteria</taxon>
        <taxon>Bacillati</taxon>
        <taxon>Cyanobacteriota</taxon>
        <taxon>Cyanophyceae</taxon>
        <taxon>Oscillatoriophycideae</taxon>
        <taxon>Oscillatoriales</taxon>
        <taxon>Sirenicapillariaceae</taxon>
        <taxon>Limnoraphis</taxon>
    </lineage>
</organism>